<dbReference type="AlphaFoldDB" id="A0A834NZA4"/>
<evidence type="ECO:0000313" key="1">
    <source>
        <dbReference type="EMBL" id="KAF7421598.1"/>
    </source>
</evidence>
<evidence type="ECO:0000313" key="2">
    <source>
        <dbReference type="Proteomes" id="UP000600918"/>
    </source>
</evidence>
<dbReference type="EMBL" id="JACSDY010000008">
    <property type="protein sequence ID" value="KAF7421598.1"/>
    <property type="molecule type" value="Genomic_DNA"/>
</dbReference>
<dbReference type="Proteomes" id="UP000600918">
    <property type="component" value="Unassembled WGS sequence"/>
</dbReference>
<protein>
    <submittedName>
        <fullName evidence="1">Uncharacterized protein</fullName>
    </submittedName>
</protein>
<keyword evidence="2" id="KW-1185">Reference proteome</keyword>
<name>A0A834NZA4_VESPE</name>
<sequence>MATAAAEAAHRFLSKEKRREEKRRSSFRDSTLLSPPLNNNFQFLRSYFYSELINWMSITTGLQTAEGFRNINTKINKRVKTEVRARRNGYYNGILLYLGLKPWERYMRQVVVRGVWNLDDESPTLATISESVAST</sequence>
<gene>
    <name evidence="1" type="ORF">H0235_009434</name>
</gene>
<comment type="caution">
    <text evidence="1">The sequence shown here is derived from an EMBL/GenBank/DDBJ whole genome shotgun (WGS) entry which is preliminary data.</text>
</comment>
<proteinExistence type="predicted"/>
<accession>A0A834NZA4</accession>
<organism evidence="1 2">
    <name type="scientific">Vespula pensylvanica</name>
    <name type="common">Western yellow jacket</name>
    <name type="synonym">Wasp</name>
    <dbReference type="NCBI Taxonomy" id="30213"/>
    <lineage>
        <taxon>Eukaryota</taxon>
        <taxon>Metazoa</taxon>
        <taxon>Ecdysozoa</taxon>
        <taxon>Arthropoda</taxon>
        <taxon>Hexapoda</taxon>
        <taxon>Insecta</taxon>
        <taxon>Pterygota</taxon>
        <taxon>Neoptera</taxon>
        <taxon>Endopterygota</taxon>
        <taxon>Hymenoptera</taxon>
        <taxon>Apocrita</taxon>
        <taxon>Aculeata</taxon>
        <taxon>Vespoidea</taxon>
        <taxon>Vespidae</taxon>
        <taxon>Vespinae</taxon>
        <taxon>Vespula</taxon>
    </lineage>
</organism>
<reference evidence="1" key="1">
    <citation type="journal article" date="2020" name="G3 (Bethesda)">
        <title>High-Quality Assemblies for Three Invasive Social Wasps from the &lt;i&gt;Vespula&lt;/i&gt; Genus.</title>
        <authorList>
            <person name="Harrop T.W.R."/>
            <person name="Guhlin J."/>
            <person name="McLaughlin G.M."/>
            <person name="Permina E."/>
            <person name="Stockwell P."/>
            <person name="Gilligan J."/>
            <person name="Le Lec M.F."/>
            <person name="Gruber M.A.M."/>
            <person name="Quinn O."/>
            <person name="Lovegrove M."/>
            <person name="Duncan E.J."/>
            <person name="Remnant E.J."/>
            <person name="Van Eeckhoven J."/>
            <person name="Graham B."/>
            <person name="Knapp R.A."/>
            <person name="Langford K.W."/>
            <person name="Kronenberg Z."/>
            <person name="Press M.O."/>
            <person name="Eacker S.M."/>
            <person name="Wilson-Rankin E.E."/>
            <person name="Purcell J."/>
            <person name="Lester P.J."/>
            <person name="Dearden P.K."/>
        </authorList>
    </citation>
    <scope>NUCLEOTIDE SEQUENCE</scope>
    <source>
        <strain evidence="1">Volc-1</strain>
    </source>
</reference>